<evidence type="ECO:0000313" key="1">
    <source>
        <dbReference type="EMBL" id="KAH7917313.1"/>
    </source>
</evidence>
<protein>
    <submittedName>
        <fullName evidence="1">Uncharacterized protein</fullName>
    </submittedName>
</protein>
<organism evidence="1 2">
    <name type="scientific">Leucogyrophana mollusca</name>
    <dbReference type="NCBI Taxonomy" id="85980"/>
    <lineage>
        <taxon>Eukaryota</taxon>
        <taxon>Fungi</taxon>
        <taxon>Dikarya</taxon>
        <taxon>Basidiomycota</taxon>
        <taxon>Agaricomycotina</taxon>
        <taxon>Agaricomycetes</taxon>
        <taxon>Agaricomycetidae</taxon>
        <taxon>Boletales</taxon>
        <taxon>Boletales incertae sedis</taxon>
        <taxon>Leucogyrophana</taxon>
    </lineage>
</organism>
<feature type="non-terminal residue" evidence="1">
    <location>
        <position position="1"/>
    </location>
</feature>
<dbReference type="Proteomes" id="UP000790709">
    <property type="component" value="Unassembled WGS sequence"/>
</dbReference>
<reference evidence="1" key="1">
    <citation type="journal article" date="2021" name="New Phytol.">
        <title>Evolutionary innovations through gain and loss of genes in the ectomycorrhizal Boletales.</title>
        <authorList>
            <person name="Wu G."/>
            <person name="Miyauchi S."/>
            <person name="Morin E."/>
            <person name="Kuo A."/>
            <person name="Drula E."/>
            <person name="Varga T."/>
            <person name="Kohler A."/>
            <person name="Feng B."/>
            <person name="Cao Y."/>
            <person name="Lipzen A."/>
            <person name="Daum C."/>
            <person name="Hundley H."/>
            <person name="Pangilinan J."/>
            <person name="Johnson J."/>
            <person name="Barry K."/>
            <person name="LaButti K."/>
            <person name="Ng V."/>
            <person name="Ahrendt S."/>
            <person name="Min B."/>
            <person name="Choi I.G."/>
            <person name="Park H."/>
            <person name="Plett J.M."/>
            <person name="Magnuson J."/>
            <person name="Spatafora J.W."/>
            <person name="Nagy L.G."/>
            <person name="Henrissat B."/>
            <person name="Grigoriev I.V."/>
            <person name="Yang Z.L."/>
            <person name="Xu J."/>
            <person name="Martin F.M."/>
        </authorList>
    </citation>
    <scope>NUCLEOTIDE SEQUENCE</scope>
    <source>
        <strain evidence="1">KUC20120723A-06</strain>
    </source>
</reference>
<keyword evidence="2" id="KW-1185">Reference proteome</keyword>
<dbReference type="EMBL" id="MU267127">
    <property type="protein sequence ID" value="KAH7917313.1"/>
    <property type="molecule type" value="Genomic_DNA"/>
</dbReference>
<evidence type="ECO:0000313" key="2">
    <source>
        <dbReference type="Proteomes" id="UP000790709"/>
    </source>
</evidence>
<gene>
    <name evidence="1" type="ORF">BV22DRAFT_1026598</name>
</gene>
<name>A0ACB8AWR3_9AGAM</name>
<proteinExistence type="predicted"/>
<sequence>VVLVHGDLGTGERILSLQQRRAIEETPWRRFQHIVFVPGLFHLKMAAADAIWRALIHPTAARHDETCLMHDIAQLRPRETGIFGSKPGFRRMHQLIGHDGICRQLDCWRVMVNRMHPTCKTLEDFARTQPTFDELKDIADNLAREYVGNYRLRRVRRQPHERRDMQYENGLLINKYFLLYEELSYAMNIGDIGRVETCIVAWALIFKATGKHKYATFMTEFLIQVHFVCPEGLRRAIRYHWLINPTGKPGRFRAVDWCVELNNLFIKVKNGGTGSNRSVARVILESPLVEIYRNTHSIIENNFMHTHKTMSHTEPNMTKTLQALLTTMASRSPHLLTMGRSSTHLVPDLLDRGHELFEKAAKGIDEVDSTDDLVARPEAEDIIGEL</sequence>
<comment type="caution">
    <text evidence="1">The sequence shown here is derived from an EMBL/GenBank/DDBJ whole genome shotgun (WGS) entry which is preliminary data.</text>
</comment>
<accession>A0ACB8AWR3</accession>